<keyword evidence="5 8" id="KW-0812">Transmembrane</keyword>
<evidence type="ECO:0000313" key="10">
    <source>
        <dbReference type="EMBL" id="MCE3533983.1"/>
    </source>
</evidence>
<dbReference type="Gene3D" id="3.40.1710.10">
    <property type="entry name" value="abc type-2 transporter like domain"/>
    <property type="match status" value="1"/>
</dbReference>
<keyword evidence="3" id="KW-0813">Transport</keyword>
<keyword evidence="4" id="KW-1003">Cell membrane</keyword>
<evidence type="ECO:0000256" key="4">
    <source>
        <dbReference type="ARBA" id="ARBA00022475"/>
    </source>
</evidence>
<organism evidence="10 11">
    <name type="scientific">Legionella resiliens</name>
    <dbReference type="NCBI Taxonomy" id="2905958"/>
    <lineage>
        <taxon>Bacteria</taxon>
        <taxon>Pseudomonadati</taxon>
        <taxon>Pseudomonadota</taxon>
        <taxon>Gammaproteobacteria</taxon>
        <taxon>Legionellales</taxon>
        <taxon>Legionellaceae</taxon>
        <taxon>Legionella</taxon>
    </lineage>
</organism>
<name>A0ABS8XB01_9GAMM</name>
<dbReference type="RefSeq" id="WP_182350632.1">
    <property type="nucleotide sequence ID" value="NZ_JAJSPM010000010.1"/>
</dbReference>
<protein>
    <submittedName>
        <fullName evidence="10">ABC transporter permease</fullName>
    </submittedName>
</protein>
<gene>
    <name evidence="10" type="ORF">LXO92_16565</name>
</gene>
<evidence type="ECO:0000256" key="1">
    <source>
        <dbReference type="ARBA" id="ARBA00004651"/>
    </source>
</evidence>
<feature type="transmembrane region" description="Helical" evidence="8">
    <location>
        <begin position="237"/>
        <end position="259"/>
    </location>
</feature>
<feature type="transmembrane region" description="Helical" evidence="8">
    <location>
        <begin position="265"/>
        <end position="287"/>
    </location>
</feature>
<dbReference type="InterPro" id="IPR013525">
    <property type="entry name" value="ABC2_TM"/>
</dbReference>
<feature type="transmembrane region" description="Helical" evidence="8">
    <location>
        <begin position="185"/>
        <end position="205"/>
    </location>
</feature>
<comment type="subcellular location">
    <subcellularLocation>
        <location evidence="1">Cell membrane</location>
        <topology evidence="1">Multi-pass membrane protein</topology>
    </subcellularLocation>
</comment>
<dbReference type="Proteomes" id="UP001320170">
    <property type="component" value="Unassembled WGS sequence"/>
</dbReference>
<feature type="transmembrane region" description="Helical" evidence="8">
    <location>
        <begin position="299"/>
        <end position="321"/>
    </location>
</feature>
<dbReference type="PANTHER" id="PTHR30294">
    <property type="entry name" value="MEMBRANE COMPONENT OF ABC TRANSPORTER YHHJ-RELATED"/>
    <property type="match status" value="1"/>
</dbReference>
<dbReference type="Pfam" id="PF12698">
    <property type="entry name" value="ABC2_membrane_3"/>
    <property type="match status" value="1"/>
</dbReference>
<proteinExistence type="inferred from homology"/>
<keyword evidence="11" id="KW-1185">Reference proteome</keyword>
<feature type="domain" description="ABC transmembrane type-2" evidence="9">
    <location>
        <begin position="146"/>
        <end position="375"/>
    </location>
</feature>
<evidence type="ECO:0000256" key="6">
    <source>
        <dbReference type="ARBA" id="ARBA00022989"/>
    </source>
</evidence>
<keyword evidence="7 8" id="KW-0472">Membrane</keyword>
<evidence type="ECO:0000313" key="11">
    <source>
        <dbReference type="Proteomes" id="UP001320170"/>
    </source>
</evidence>
<comment type="similarity">
    <text evidence="2">Belongs to the ABC-2 integral membrane protein family.</text>
</comment>
<sequence>MIEDTFLRVWGIAKKEFIQIRRDRVVFLWLLFAPAIQILLFGFIINTDPKNLPTTIISSEDTPFTRSLLEGLKNTHYFSIDTAAKDEKTAERLLLSGKSLFIINIPPNFSRDIIREKYPHVLIEADASDPLTVANAFRAASELPARVFERDLHGALEYLAPEEGAFDFEIHAKFNPENIPQYNTIPGLIAYLIFATFTVLTAVSINSEFERGTFETLLITPLTPGNIIFGKVIPHFILAYLLFFVLLAIAYFIFSIPFYGSLPLYLLLLAPYSISNIGTGLAISALTKSQFTAVSLSNAYILIATLISGFLFPFNGIPHWAQYFSQIMPLTHFLRITRNSMLKGADLDILWPDTWPIILFTVFIIFLAILLFRRTLD</sequence>
<dbReference type="PANTHER" id="PTHR30294:SF29">
    <property type="entry name" value="MULTIDRUG ABC TRANSPORTER PERMEASE YBHS-RELATED"/>
    <property type="match status" value="1"/>
</dbReference>
<evidence type="ECO:0000256" key="3">
    <source>
        <dbReference type="ARBA" id="ARBA00022448"/>
    </source>
</evidence>
<dbReference type="InterPro" id="IPR051449">
    <property type="entry name" value="ABC-2_transporter_component"/>
</dbReference>
<feature type="transmembrane region" description="Helical" evidence="8">
    <location>
        <begin position="354"/>
        <end position="372"/>
    </location>
</feature>
<feature type="transmembrane region" description="Helical" evidence="8">
    <location>
        <begin position="25"/>
        <end position="45"/>
    </location>
</feature>
<dbReference type="InterPro" id="IPR047817">
    <property type="entry name" value="ABC2_TM_bact-type"/>
</dbReference>
<evidence type="ECO:0000256" key="8">
    <source>
        <dbReference type="SAM" id="Phobius"/>
    </source>
</evidence>
<comment type="caution">
    <text evidence="10">The sequence shown here is derived from an EMBL/GenBank/DDBJ whole genome shotgun (WGS) entry which is preliminary data.</text>
</comment>
<keyword evidence="6 8" id="KW-1133">Transmembrane helix</keyword>
<evidence type="ECO:0000259" key="9">
    <source>
        <dbReference type="PROSITE" id="PS51012"/>
    </source>
</evidence>
<evidence type="ECO:0000256" key="2">
    <source>
        <dbReference type="ARBA" id="ARBA00007783"/>
    </source>
</evidence>
<accession>A0ABS8XB01</accession>
<dbReference type="EMBL" id="JAJTND010000007">
    <property type="protein sequence ID" value="MCE3533983.1"/>
    <property type="molecule type" value="Genomic_DNA"/>
</dbReference>
<evidence type="ECO:0000256" key="5">
    <source>
        <dbReference type="ARBA" id="ARBA00022692"/>
    </source>
</evidence>
<evidence type="ECO:0000256" key="7">
    <source>
        <dbReference type="ARBA" id="ARBA00023136"/>
    </source>
</evidence>
<dbReference type="PROSITE" id="PS51012">
    <property type="entry name" value="ABC_TM2"/>
    <property type="match status" value="1"/>
</dbReference>
<reference evidence="10 11" key="1">
    <citation type="journal article" date="2024" name="Pathogens">
        <title>Characterization of a Novel Species of Legionella Isolated from a Healthcare Facility: Legionella resiliens sp. nov.</title>
        <authorList>
            <person name="Cristino S."/>
            <person name="Pascale M.R."/>
            <person name="Marino F."/>
            <person name="Derelitto C."/>
            <person name="Salaris S."/>
            <person name="Orsini M."/>
            <person name="Squarzoni S."/>
            <person name="Grottola A."/>
            <person name="Girolamini L."/>
        </authorList>
    </citation>
    <scope>NUCLEOTIDE SEQUENCE [LARGE SCALE GENOMIC DNA]</scope>
    <source>
        <strain evidence="10 11">8cVS16</strain>
    </source>
</reference>